<organism evidence="2">
    <name type="scientific">Ajellomyces capsulatus (strain H88)</name>
    <name type="common">Darling's disease fungus</name>
    <name type="synonym">Histoplasma capsulatum</name>
    <dbReference type="NCBI Taxonomy" id="544711"/>
    <lineage>
        <taxon>Eukaryota</taxon>
        <taxon>Fungi</taxon>
        <taxon>Dikarya</taxon>
        <taxon>Ascomycota</taxon>
        <taxon>Pezizomycotina</taxon>
        <taxon>Eurotiomycetes</taxon>
        <taxon>Eurotiomycetidae</taxon>
        <taxon>Onygenales</taxon>
        <taxon>Ajellomycetaceae</taxon>
        <taxon>Histoplasma</taxon>
    </lineage>
</organism>
<dbReference type="AlphaFoldDB" id="F0UNS1"/>
<dbReference type="HOGENOM" id="CLU_849833_0_0_1"/>
<protein>
    <submittedName>
        <fullName evidence="1">Predicted protein</fullName>
    </submittedName>
</protein>
<gene>
    <name evidence="1" type="ORF">HCEG_06048</name>
</gene>
<reference evidence="2" key="1">
    <citation type="submission" date="2008-07" db="EMBL/GenBank/DDBJ databases">
        <title>Annotation of Ajellomyces capsulatus strain H88.</title>
        <authorList>
            <person name="Champion M."/>
            <person name="Cuomo C."/>
            <person name="Ma L.-J."/>
            <person name="Henn M.R."/>
            <person name="Sil A."/>
            <person name="Goldman B."/>
            <person name="Young S.K."/>
            <person name="Kodira C.D."/>
            <person name="Zeng Q."/>
            <person name="Koehrsen M."/>
            <person name="Alvarado L."/>
            <person name="Berlin A."/>
            <person name="Borenstein D."/>
            <person name="Chen Z."/>
            <person name="Engels R."/>
            <person name="Freedman E."/>
            <person name="Gellesch M."/>
            <person name="Goldberg J."/>
            <person name="Griggs A."/>
            <person name="Gujja S."/>
            <person name="Heiman D."/>
            <person name="Hepburn T."/>
            <person name="Howarth C."/>
            <person name="Jen D."/>
            <person name="Larson L."/>
            <person name="Lewis B."/>
            <person name="Mehta T."/>
            <person name="Park D."/>
            <person name="Pearson M."/>
            <person name="Roberts A."/>
            <person name="Saif S."/>
            <person name="Shea T."/>
            <person name="Shenoy N."/>
            <person name="Sisk P."/>
            <person name="Stolte C."/>
            <person name="Sykes S."/>
            <person name="Walk T."/>
            <person name="White J."/>
            <person name="Yandava C."/>
            <person name="Klein B."/>
            <person name="McEwen J.G."/>
            <person name="Puccia R."/>
            <person name="Goldman G.H."/>
            <person name="Felipe M.S."/>
            <person name="Nino-Vega G."/>
            <person name="San-Blas G."/>
            <person name="Taylor J."/>
            <person name="Mendoza L."/>
            <person name="Galagan J."/>
            <person name="Nusbaum C."/>
            <person name="Birren B."/>
        </authorList>
    </citation>
    <scope>NUCLEOTIDE SEQUENCE [LARGE SCALE GENOMIC DNA]</scope>
    <source>
        <strain evidence="2">H88</strain>
    </source>
</reference>
<accession>F0UNS1</accession>
<name>F0UNS1_AJEC8</name>
<sequence>MCNCANNATDTLAPTAQLDEFQHYHDIAGELARGELTYERVSAQGPPRVDLSLRIFLLQGYQSYIEVMFRIIYETDGVSSDHLSEDKAGFRLTSQHLDIDRPFEVKEVVTSEKMATLKENGLDTAGKVLVDAVPQSVSDNFPKFMHHVNTRQMFQVTINRAKELGGLYAWSLYKDDRIAKSSPWQAYMPKNRKAGTPIFIQAGKNQTIPRRERPKITPGANLSYASWEEYTIAFGMAAQQEHENEVVRDSCHQLRGCELRFVTIPYAGNRRYFALMDTREQIGMELNEDDRVKINMRADIDEYIPIDPNAGWSGRVVEQPPFVHRSS</sequence>
<dbReference type="Proteomes" id="UP000008142">
    <property type="component" value="Unassembled WGS sequence"/>
</dbReference>
<evidence type="ECO:0000313" key="1">
    <source>
        <dbReference type="EMBL" id="EGC46833.1"/>
    </source>
</evidence>
<evidence type="ECO:0000313" key="2">
    <source>
        <dbReference type="Proteomes" id="UP000008142"/>
    </source>
</evidence>
<proteinExistence type="predicted"/>
<dbReference type="EMBL" id="DS990640">
    <property type="protein sequence ID" value="EGC46833.1"/>
    <property type="molecule type" value="Genomic_DNA"/>
</dbReference>